<proteinExistence type="predicted"/>
<evidence type="ECO:0000256" key="1">
    <source>
        <dbReference type="SAM" id="MobiDB-lite"/>
    </source>
</evidence>
<feature type="compositionally biased region" description="Basic and acidic residues" evidence="1">
    <location>
        <begin position="75"/>
        <end position="88"/>
    </location>
</feature>
<dbReference type="Proteomes" id="UP001304769">
    <property type="component" value="Unassembled WGS sequence"/>
</dbReference>
<dbReference type="EMBL" id="JAYGGQ010000003">
    <property type="protein sequence ID" value="MEA5454436.1"/>
    <property type="molecule type" value="Genomic_DNA"/>
</dbReference>
<protein>
    <submittedName>
        <fullName evidence="2">Uncharacterized protein</fullName>
    </submittedName>
</protein>
<dbReference type="RefSeq" id="WP_323278265.1">
    <property type="nucleotide sequence ID" value="NZ_JAYGGQ010000003.1"/>
</dbReference>
<keyword evidence="3" id="KW-1185">Reference proteome</keyword>
<evidence type="ECO:0000313" key="2">
    <source>
        <dbReference type="EMBL" id="MEA5454436.1"/>
    </source>
</evidence>
<accession>A0ABU5T4N0</accession>
<gene>
    <name evidence="2" type="ORF">SPF06_06855</name>
</gene>
<sequence>MPWWFWILLWAVLLVGTAAAAVGGGFWLVRKALRVVRDAGGVLTRLPGPSVMDSAAQGDGDGASAPGSAVFADPDEMRREYERGKAERRTARIARRVARRAQRGQAQSLRDLGLI</sequence>
<feature type="region of interest" description="Disordered" evidence="1">
    <location>
        <begin position="50"/>
        <end position="88"/>
    </location>
</feature>
<comment type="caution">
    <text evidence="2">The sequence shown here is derived from an EMBL/GenBank/DDBJ whole genome shotgun (WGS) entry which is preliminary data.</text>
</comment>
<reference evidence="2 3" key="1">
    <citation type="submission" date="2023-12" db="EMBL/GenBank/DDBJ databases">
        <title>Sinomonas terricola sp. nov, isolated from litchi orchard soil in Guangdong, PR China.</title>
        <authorList>
            <person name="Jiaxin W."/>
            <person name="Yang Z."/>
            <person name="Honghui Z."/>
        </authorList>
    </citation>
    <scope>NUCLEOTIDE SEQUENCE [LARGE SCALE GENOMIC DNA]</scope>
    <source>
        <strain evidence="2 3">JGH33</strain>
    </source>
</reference>
<organism evidence="2 3">
    <name type="scientific">Sinomonas terricola</name>
    <dbReference type="NCBI Taxonomy" id="3110330"/>
    <lineage>
        <taxon>Bacteria</taxon>
        <taxon>Bacillati</taxon>
        <taxon>Actinomycetota</taxon>
        <taxon>Actinomycetes</taxon>
        <taxon>Micrococcales</taxon>
        <taxon>Micrococcaceae</taxon>
        <taxon>Sinomonas</taxon>
    </lineage>
</organism>
<feature type="compositionally biased region" description="Low complexity" evidence="1">
    <location>
        <begin position="53"/>
        <end position="69"/>
    </location>
</feature>
<evidence type="ECO:0000313" key="3">
    <source>
        <dbReference type="Proteomes" id="UP001304769"/>
    </source>
</evidence>
<name>A0ABU5T4N0_9MICC</name>